<keyword evidence="2 4" id="KW-0238">DNA-binding</keyword>
<name>A0ABU5U2F6_9CYAN</name>
<gene>
    <name evidence="7" type="ORF">VB854_20785</name>
</gene>
<dbReference type="InterPro" id="IPR044068">
    <property type="entry name" value="CB"/>
</dbReference>
<dbReference type="PANTHER" id="PTHR30349:SF64">
    <property type="entry name" value="PROPHAGE INTEGRASE INTD-RELATED"/>
    <property type="match status" value="1"/>
</dbReference>
<dbReference type="EMBL" id="JAYGHT010000132">
    <property type="protein sequence ID" value="MEA5521378.1"/>
    <property type="molecule type" value="Genomic_DNA"/>
</dbReference>
<organism evidence="7 8">
    <name type="scientific">Limnoraphis robusta CCNP1315</name>
    <dbReference type="NCBI Taxonomy" id="3110306"/>
    <lineage>
        <taxon>Bacteria</taxon>
        <taxon>Bacillati</taxon>
        <taxon>Cyanobacteriota</taxon>
        <taxon>Cyanophyceae</taxon>
        <taxon>Oscillatoriophycideae</taxon>
        <taxon>Oscillatoriales</taxon>
        <taxon>Sirenicapillariaceae</taxon>
        <taxon>Limnoraphis</taxon>
    </lineage>
</organism>
<feature type="domain" description="Tyr recombinase" evidence="5">
    <location>
        <begin position="187"/>
        <end position="374"/>
    </location>
</feature>
<evidence type="ECO:0000256" key="1">
    <source>
        <dbReference type="ARBA" id="ARBA00008857"/>
    </source>
</evidence>
<dbReference type="InterPro" id="IPR011010">
    <property type="entry name" value="DNA_brk_join_enz"/>
</dbReference>
<dbReference type="InterPro" id="IPR010998">
    <property type="entry name" value="Integrase_recombinase_N"/>
</dbReference>
<evidence type="ECO:0000256" key="4">
    <source>
        <dbReference type="PROSITE-ProRule" id="PRU01248"/>
    </source>
</evidence>
<dbReference type="Pfam" id="PF12167">
    <property type="entry name" value="Arm-DNA-bind_2"/>
    <property type="match status" value="1"/>
</dbReference>
<accession>A0ABU5U2F6</accession>
<sequence>MTKTSRTSKGAVAIQADANRLRLRWRNQGKRYTLAVGLPDTPVNRKVAQQRATQIELDMAAGSFDSTLRKYKPHIPEPCSIFVEKLFEQFMVHKAKEVSDRTLEKYISSLKHLRRFYGDQRYAIGNIDEKAAENFYSWFVTQKLAPRTLKERLNCIREVWNWAVEKDFITVNPWAELPNRIKIPPKQKPKPFTTEEITAIIQTFRKSVYYNYYTDYVEFLFGTGCRTSEVIGLRWKHLSDDCSSVWIGETLSRKVRKATKTNKDRTIILTPALQQLLLNRKPENPDPDDLVFLSKEGGSIDDHNFRNRAWVSVLKQAKVKYRKPYNTRHTFISHALEKGMNPVMVAQLTGHDVKTLYENYAGCIDSSPKLPELNF</sequence>
<evidence type="ECO:0000256" key="2">
    <source>
        <dbReference type="ARBA" id="ARBA00023125"/>
    </source>
</evidence>
<evidence type="ECO:0000259" key="5">
    <source>
        <dbReference type="PROSITE" id="PS51898"/>
    </source>
</evidence>
<dbReference type="PANTHER" id="PTHR30349">
    <property type="entry name" value="PHAGE INTEGRASE-RELATED"/>
    <property type="match status" value="1"/>
</dbReference>
<dbReference type="InterPro" id="IPR050090">
    <property type="entry name" value="Tyrosine_recombinase_XerCD"/>
</dbReference>
<dbReference type="Pfam" id="PF13102">
    <property type="entry name" value="Phage_int_SAM_5"/>
    <property type="match status" value="1"/>
</dbReference>
<dbReference type="PROSITE" id="PS51900">
    <property type="entry name" value="CB"/>
    <property type="match status" value="1"/>
</dbReference>
<dbReference type="Pfam" id="PF00589">
    <property type="entry name" value="Phage_integrase"/>
    <property type="match status" value="1"/>
</dbReference>
<dbReference type="InterPro" id="IPR025269">
    <property type="entry name" value="SAM-like_dom"/>
</dbReference>
<feature type="domain" description="Core-binding (CB)" evidence="6">
    <location>
        <begin position="81"/>
        <end position="164"/>
    </location>
</feature>
<keyword evidence="3" id="KW-0233">DNA recombination</keyword>
<dbReference type="SUPFAM" id="SSF56349">
    <property type="entry name" value="DNA breaking-rejoining enzymes"/>
    <property type="match status" value="1"/>
</dbReference>
<proteinExistence type="inferred from homology"/>
<reference evidence="7 8" key="1">
    <citation type="submission" date="2023-12" db="EMBL/GenBank/DDBJ databases">
        <title>Baltic Sea Cyanobacteria.</title>
        <authorList>
            <person name="Delbaje E."/>
            <person name="Fewer D.P."/>
            <person name="Shishido T.K."/>
        </authorList>
    </citation>
    <scope>NUCLEOTIDE SEQUENCE [LARGE SCALE GENOMIC DNA]</scope>
    <source>
        <strain evidence="7 8">CCNP 1315</strain>
    </source>
</reference>
<evidence type="ECO:0000256" key="3">
    <source>
        <dbReference type="ARBA" id="ARBA00023172"/>
    </source>
</evidence>
<evidence type="ECO:0000313" key="7">
    <source>
        <dbReference type="EMBL" id="MEA5521378.1"/>
    </source>
</evidence>
<dbReference type="InterPro" id="IPR013762">
    <property type="entry name" value="Integrase-like_cat_sf"/>
</dbReference>
<dbReference type="InterPro" id="IPR022000">
    <property type="entry name" value="Min27-like_integrase_DNA_bind"/>
</dbReference>
<protein>
    <submittedName>
        <fullName evidence="7">Tyrosine-type recombinase/integrase</fullName>
    </submittedName>
</protein>
<dbReference type="InterPro" id="IPR002104">
    <property type="entry name" value="Integrase_catalytic"/>
</dbReference>
<dbReference type="Gene3D" id="1.10.150.130">
    <property type="match status" value="1"/>
</dbReference>
<dbReference type="RefSeq" id="WP_323275450.1">
    <property type="nucleotide sequence ID" value="NZ_JAYGHT010000132.1"/>
</dbReference>
<dbReference type="Proteomes" id="UP001301728">
    <property type="component" value="Unassembled WGS sequence"/>
</dbReference>
<dbReference type="CDD" id="cd00796">
    <property type="entry name" value="INT_Rci_Hp1_C"/>
    <property type="match status" value="1"/>
</dbReference>
<evidence type="ECO:0000259" key="6">
    <source>
        <dbReference type="PROSITE" id="PS51900"/>
    </source>
</evidence>
<comment type="caution">
    <text evidence="7">The sequence shown here is derived from an EMBL/GenBank/DDBJ whole genome shotgun (WGS) entry which is preliminary data.</text>
</comment>
<comment type="similarity">
    <text evidence="1">Belongs to the 'phage' integrase family.</text>
</comment>
<evidence type="ECO:0000313" key="8">
    <source>
        <dbReference type="Proteomes" id="UP001301728"/>
    </source>
</evidence>
<keyword evidence="8" id="KW-1185">Reference proteome</keyword>
<dbReference type="Gene3D" id="1.10.443.10">
    <property type="entry name" value="Intergrase catalytic core"/>
    <property type="match status" value="1"/>
</dbReference>
<dbReference type="PROSITE" id="PS51898">
    <property type="entry name" value="TYR_RECOMBINASE"/>
    <property type="match status" value="1"/>
</dbReference>